<keyword evidence="3" id="KW-1003">Cell membrane</keyword>
<feature type="transmembrane region" description="Helical" evidence="8">
    <location>
        <begin position="186"/>
        <end position="206"/>
    </location>
</feature>
<evidence type="ECO:0000256" key="3">
    <source>
        <dbReference type="ARBA" id="ARBA00022475"/>
    </source>
</evidence>
<dbReference type="InterPro" id="IPR023408">
    <property type="entry name" value="MscS_beta-dom_sf"/>
</dbReference>
<evidence type="ECO:0000256" key="7">
    <source>
        <dbReference type="SAM" id="MobiDB-lite"/>
    </source>
</evidence>
<dbReference type="PANTHER" id="PTHR30221">
    <property type="entry name" value="SMALL-CONDUCTANCE MECHANOSENSITIVE CHANNEL"/>
    <property type="match status" value="1"/>
</dbReference>
<accession>A0A6I6AI60</accession>
<proteinExistence type="inferred from homology"/>
<evidence type="ECO:0000256" key="1">
    <source>
        <dbReference type="ARBA" id="ARBA00004651"/>
    </source>
</evidence>
<dbReference type="InterPro" id="IPR010920">
    <property type="entry name" value="LSM_dom_sf"/>
</dbReference>
<dbReference type="SUPFAM" id="SSF50182">
    <property type="entry name" value="Sm-like ribonucleoproteins"/>
    <property type="match status" value="1"/>
</dbReference>
<dbReference type="Proteomes" id="UP000427281">
    <property type="component" value="Chromosome"/>
</dbReference>
<gene>
    <name evidence="10" type="ORF">F1728_20790</name>
</gene>
<dbReference type="Pfam" id="PF04972">
    <property type="entry name" value="BON"/>
    <property type="match status" value="1"/>
</dbReference>
<dbReference type="GO" id="GO:0005886">
    <property type="term" value="C:plasma membrane"/>
    <property type="evidence" value="ECO:0007669"/>
    <property type="project" value="UniProtKB-SubCell"/>
</dbReference>
<evidence type="ECO:0000256" key="5">
    <source>
        <dbReference type="ARBA" id="ARBA00022989"/>
    </source>
</evidence>
<feature type="region of interest" description="Disordered" evidence="7">
    <location>
        <begin position="19"/>
        <end position="43"/>
    </location>
</feature>
<dbReference type="Gene3D" id="1.10.287.1260">
    <property type="match status" value="1"/>
</dbReference>
<dbReference type="Pfam" id="PF00924">
    <property type="entry name" value="MS_channel_2nd"/>
    <property type="match status" value="1"/>
</dbReference>
<evidence type="ECO:0000256" key="6">
    <source>
        <dbReference type="ARBA" id="ARBA00023136"/>
    </source>
</evidence>
<dbReference type="Gene3D" id="2.30.30.60">
    <property type="match status" value="1"/>
</dbReference>
<evidence type="ECO:0000256" key="2">
    <source>
        <dbReference type="ARBA" id="ARBA00008017"/>
    </source>
</evidence>
<keyword evidence="6 8" id="KW-0472">Membrane</keyword>
<dbReference type="PANTHER" id="PTHR30221:SF1">
    <property type="entry name" value="SMALL-CONDUCTANCE MECHANOSENSITIVE CHANNEL"/>
    <property type="match status" value="1"/>
</dbReference>
<feature type="compositionally biased region" description="Low complexity" evidence="7">
    <location>
        <begin position="29"/>
        <end position="41"/>
    </location>
</feature>
<dbReference type="GO" id="GO:0008381">
    <property type="term" value="F:mechanosensitive monoatomic ion channel activity"/>
    <property type="evidence" value="ECO:0007669"/>
    <property type="project" value="InterPro"/>
</dbReference>
<dbReference type="InterPro" id="IPR045275">
    <property type="entry name" value="MscS_archaea/bacteria_type"/>
</dbReference>
<dbReference type="PROSITE" id="PS50914">
    <property type="entry name" value="BON"/>
    <property type="match status" value="1"/>
</dbReference>
<dbReference type="AlphaFoldDB" id="A0A6I6AI60"/>
<evidence type="ECO:0000256" key="8">
    <source>
        <dbReference type="SAM" id="Phobius"/>
    </source>
</evidence>
<dbReference type="RefSeq" id="WP_155365701.1">
    <property type="nucleotide sequence ID" value="NZ_CP043930.1"/>
</dbReference>
<keyword evidence="4 8" id="KW-0812">Transmembrane</keyword>
<feature type="region of interest" description="Disordered" evidence="7">
    <location>
        <begin position="409"/>
        <end position="479"/>
    </location>
</feature>
<dbReference type="KEGG" id="gim:F1728_20790"/>
<protein>
    <submittedName>
        <fullName evidence="10">Mechanosensitive ion channel</fullName>
    </submittedName>
</protein>
<keyword evidence="11" id="KW-1185">Reference proteome</keyword>
<dbReference type="InterPro" id="IPR011066">
    <property type="entry name" value="MscS_channel_C_sf"/>
</dbReference>
<dbReference type="SUPFAM" id="SSF82689">
    <property type="entry name" value="Mechanosensitive channel protein MscS (YggB), C-terminal domain"/>
    <property type="match status" value="1"/>
</dbReference>
<comment type="subcellular location">
    <subcellularLocation>
        <location evidence="1">Cell membrane</location>
        <topology evidence="1">Multi-pass membrane protein</topology>
    </subcellularLocation>
</comment>
<dbReference type="Gene3D" id="3.30.70.100">
    <property type="match status" value="1"/>
</dbReference>
<dbReference type="InterPro" id="IPR007055">
    <property type="entry name" value="BON_dom"/>
</dbReference>
<sequence length="479" mass="53120">MPALIRFFLILSMVAGGPSVSRGQEQEPAESAPAEPQSVEETVPAPKAVNVTPAALDVDISRRLTHILEATEWFTEPEADVDEGVAFLTGTTDDERYRTWAGELARNTQDVVAVVNRIQVRQPPLWDMSASFVPMREMLRNTVRAIPTIIMALLILLLTWLSMLLCGWVADWTLLSRVDNKLLKGVLRKALLLIVLLFGIYLVLQISGLTRLATTVIGGTGLIGLIIGIAFRDIAENFLASILISMQNPFRYGDLIEVEGVEGFVQRVNTRGTLLMTLEGNHVQIPNSIIYKSKIENFTSNPKVRLDFLIGVGYDVPLIEAQTLAKTTLGQHPAVLDDPEPLVLVENLAASTVNLRLYYWIDGHKHSVLKVNSALMRQVKTAFEEQGFSMPDDAREVIFPQGVPVQMLEGDQEPSVEPAPTRLPARPRPVNLKDEETVSEAEGELTNEYNDIKRQSQQARDPEEDSTDLLADTPKQDVE</sequence>
<reference evidence="10 11" key="1">
    <citation type="submission" date="2019-09" db="EMBL/GenBank/DDBJ databases">
        <title>Gimesia benthica sp. nov., a novel bacterium isolated from deep-sea water of the Northwest Indian Ocean.</title>
        <authorList>
            <person name="Dai X."/>
        </authorList>
    </citation>
    <scope>NUCLEOTIDE SEQUENCE [LARGE SCALE GENOMIC DNA]</scope>
    <source>
        <strain evidence="10 11">E7</strain>
    </source>
</reference>
<comment type="similarity">
    <text evidence="2">Belongs to the MscS (TC 1.A.23) family.</text>
</comment>
<keyword evidence="5 8" id="KW-1133">Transmembrane helix</keyword>
<name>A0A6I6AI60_9PLAN</name>
<organism evidence="10 11">
    <name type="scientific">Gimesia benthica</name>
    <dbReference type="NCBI Taxonomy" id="2608982"/>
    <lineage>
        <taxon>Bacteria</taxon>
        <taxon>Pseudomonadati</taxon>
        <taxon>Planctomycetota</taxon>
        <taxon>Planctomycetia</taxon>
        <taxon>Planctomycetales</taxon>
        <taxon>Planctomycetaceae</taxon>
        <taxon>Gimesia</taxon>
    </lineage>
</organism>
<feature type="domain" description="BON" evidence="9">
    <location>
        <begin position="56"/>
        <end position="122"/>
    </location>
</feature>
<dbReference type="InterPro" id="IPR049278">
    <property type="entry name" value="MS_channel_C"/>
</dbReference>
<dbReference type="EMBL" id="CP043930">
    <property type="protein sequence ID" value="QGQ24980.1"/>
    <property type="molecule type" value="Genomic_DNA"/>
</dbReference>
<feature type="transmembrane region" description="Helical" evidence="8">
    <location>
        <begin position="212"/>
        <end position="231"/>
    </location>
</feature>
<feature type="transmembrane region" description="Helical" evidence="8">
    <location>
        <begin position="149"/>
        <end position="174"/>
    </location>
</feature>
<dbReference type="InterPro" id="IPR006685">
    <property type="entry name" value="MscS_channel_2nd"/>
</dbReference>
<evidence type="ECO:0000259" key="9">
    <source>
        <dbReference type="PROSITE" id="PS50914"/>
    </source>
</evidence>
<evidence type="ECO:0000256" key="4">
    <source>
        <dbReference type="ARBA" id="ARBA00022692"/>
    </source>
</evidence>
<evidence type="ECO:0000313" key="10">
    <source>
        <dbReference type="EMBL" id="QGQ24980.1"/>
    </source>
</evidence>
<evidence type="ECO:0000313" key="11">
    <source>
        <dbReference type="Proteomes" id="UP000427281"/>
    </source>
</evidence>
<dbReference type="Pfam" id="PF21082">
    <property type="entry name" value="MS_channel_3rd"/>
    <property type="match status" value="1"/>
</dbReference>